<keyword evidence="4" id="KW-1185">Reference proteome</keyword>
<evidence type="ECO:0000256" key="2">
    <source>
        <dbReference type="SAM" id="SignalP"/>
    </source>
</evidence>
<evidence type="ECO:0000256" key="1">
    <source>
        <dbReference type="SAM" id="MobiDB-lite"/>
    </source>
</evidence>
<evidence type="ECO:0000313" key="3">
    <source>
        <dbReference type="EMBL" id="MCK8493790.1"/>
    </source>
</evidence>
<evidence type="ECO:0000313" key="4">
    <source>
        <dbReference type="Proteomes" id="UP001202180"/>
    </source>
</evidence>
<dbReference type="EMBL" id="JALPRF010000003">
    <property type="protein sequence ID" value="MCK8493790.1"/>
    <property type="molecule type" value="Genomic_DNA"/>
</dbReference>
<reference evidence="3 4" key="1">
    <citation type="submission" date="2022-04" db="EMBL/GenBank/DDBJ databases">
        <title>Spirosoma sp. strain RP8 genome sequencing and assembly.</title>
        <authorList>
            <person name="Jung Y."/>
        </authorList>
    </citation>
    <scope>NUCLEOTIDE SEQUENCE [LARGE SCALE GENOMIC DNA]</scope>
    <source>
        <strain evidence="3 4">RP8</strain>
    </source>
</reference>
<feature type="signal peptide" evidence="2">
    <location>
        <begin position="1"/>
        <end position="26"/>
    </location>
</feature>
<name>A0ABT0HQF2_9BACT</name>
<feature type="compositionally biased region" description="Polar residues" evidence="1">
    <location>
        <begin position="175"/>
        <end position="186"/>
    </location>
</feature>
<accession>A0ABT0HQF2</accession>
<comment type="caution">
    <text evidence="3">The sequence shown here is derived from an EMBL/GenBank/DDBJ whole genome shotgun (WGS) entry which is preliminary data.</text>
</comment>
<organism evidence="3 4">
    <name type="scientific">Spirosoma liriopis</name>
    <dbReference type="NCBI Taxonomy" id="2937440"/>
    <lineage>
        <taxon>Bacteria</taxon>
        <taxon>Pseudomonadati</taxon>
        <taxon>Bacteroidota</taxon>
        <taxon>Cytophagia</taxon>
        <taxon>Cytophagales</taxon>
        <taxon>Cytophagaceae</taxon>
        <taxon>Spirosoma</taxon>
    </lineage>
</organism>
<keyword evidence="2" id="KW-0732">Signal</keyword>
<feature type="chain" id="PRO_5047096390" evidence="2">
    <location>
        <begin position="27"/>
        <end position="186"/>
    </location>
</feature>
<feature type="compositionally biased region" description="Polar residues" evidence="1">
    <location>
        <begin position="156"/>
        <end position="168"/>
    </location>
</feature>
<dbReference type="RefSeq" id="WP_248478414.1">
    <property type="nucleotide sequence ID" value="NZ_JALPRF010000003.1"/>
</dbReference>
<proteinExistence type="predicted"/>
<feature type="region of interest" description="Disordered" evidence="1">
    <location>
        <begin position="154"/>
        <end position="186"/>
    </location>
</feature>
<sequence length="186" mass="19265">MLKNPVSGSFLASLLPSFALTFLANATQEQVNQAEQEAAVIHQQLQAATVTPPAVPPVTPAQPTAAVPPVASATPAVTTPVAPVAQGTMPLEIPAPMGDLANQLTAMTSRATTAEASVNTLTAQLTNTTNELGQYKAWYQKMTGQGTALPVADASNRGQQVDTEQPTLSAASSSVLTAFQNRNRTK</sequence>
<dbReference type="Proteomes" id="UP001202180">
    <property type="component" value="Unassembled WGS sequence"/>
</dbReference>
<protein>
    <submittedName>
        <fullName evidence="3">Uncharacterized protein</fullName>
    </submittedName>
</protein>
<gene>
    <name evidence="3" type="ORF">M0L20_18130</name>
</gene>